<dbReference type="PANTHER" id="PTHR45113">
    <property type="entry name" value="JUNCTIONAL ADHESION MOLECULE A"/>
    <property type="match status" value="1"/>
</dbReference>
<keyword evidence="22" id="KW-1185">Reference proteome</keyword>
<evidence type="ECO:0000256" key="13">
    <source>
        <dbReference type="ARBA" id="ARBA00023136"/>
    </source>
</evidence>
<feature type="domain" description="Ig-like" evidence="21">
    <location>
        <begin position="22"/>
        <end position="119"/>
    </location>
</feature>
<keyword evidence="23" id="KW-0675">Receptor</keyword>
<feature type="transmembrane region" description="Helical" evidence="19">
    <location>
        <begin position="233"/>
        <end position="255"/>
    </location>
</feature>
<dbReference type="CTD" id="323696"/>
<dbReference type="SUPFAM" id="SSF48726">
    <property type="entry name" value="Immunoglobulin"/>
    <property type="match status" value="2"/>
</dbReference>
<keyword evidence="7" id="KW-0597">Phosphoprotein</keyword>
<dbReference type="FunFam" id="2.60.40.10:FF:000342">
    <property type="entry name" value="Junctional adhesion molecule A"/>
    <property type="match status" value="1"/>
</dbReference>
<evidence type="ECO:0000256" key="14">
    <source>
        <dbReference type="ARBA" id="ARBA00023157"/>
    </source>
</evidence>
<evidence type="ECO:0000313" key="23">
    <source>
        <dbReference type="RefSeq" id="XP_055370603.1"/>
    </source>
</evidence>
<dbReference type="Gene3D" id="2.60.40.10">
    <property type="entry name" value="Immunoglobulins"/>
    <property type="match status" value="2"/>
</dbReference>
<keyword evidence="8 19" id="KW-0812">Transmembrane</keyword>
<organism evidence="22 23">
    <name type="scientific">Betta splendens</name>
    <name type="common">Siamese fighting fish</name>
    <dbReference type="NCBI Taxonomy" id="158456"/>
    <lineage>
        <taxon>Eukaryota</taxon>
        <taxon>Metazoa</taxon>
        <taxon>Chordata</taxon>
        <taxon>Craniata</taxon>
        <taxon>Vertebrata</taxon>
        <taxon>Euteleostomi</taxon>
        <taxon>Actinopterygii</taxon>
        <taxon>Neopterygii</taxon>
        <taxon>Teleostei</taxon>
        <taxon>Neoteleostei</taxon>
        <taxon>Acanthomorphata</taxon>
        <taxon>Anabantaria</taxon>
        <taxon>Anabantiformes</taxon>
        <taxon>Anabantoidei</taxon>
        <taxon>Osphronemidae</taxon>
        <taxon>Betta</taxon>
    </lineage>
</organism>
<keyword evidence="12 19" id="KW-1133">Transmembrane helix</keyword>
<dbReference type="GO" id="GO:0007155">
    <property type="term" value="P:cell adhesion"/>
    <property type="evidence" value="ECO:0007669"/>
    <property type="project" value="InterPro"/>
</dbReference>
<dbReference type="SMART" id="SM00408">
    <property type="entry name" value="IGc2"/>
    <property type="match status" value="2"/>
</dbReference>
<proteinExistence type="inferred from homology"/>
<evidence type="ECO:0000256" key="20">
    <source>
        <dbReference type="SAM" id="SignalP"/>
    </source>
</evidence>
<evidence type="ECO:0000313" key="22">
    <source>
        <dbReference type="Proteomes" id="UP000515150"/>
    </source>
</evidence>
<evidence type="ECO:0000256" key="12">
    <source>
        <dbReference type="ARBA" id="ARBA00022989"/>
    </source>
</evidence>
<evidence type="ECO:0000256" key="15">
    <source>
        <dbReference type="ARBA" id="ARBA00023180"/>
    </source>
</evidence>
<evidence type="ECO:0000256" key="9">
    <source>
        <dbReference type="ARBA" id="ARBA00022729"/>
    </source>
</evidence>
<evidence type="ECO:0000256" key="2">
    <source>
        <dbReference type="ARBA" id="ARBA00004435"/>
    </source>
</evidence>
<dbReference type="GO" id="GO:0005923">
    <property type="term" value="C:bicellular tight junction"/>
    <property type="evidence" value="ECO:0007669"/>
    <property type="project" value="UniProtKB-SubCell"/>
</dbReference>
<dbReference type="OrthoDB" id="10031887at2759"/>
<dbReference type="PANTHER" id="PTHR45113:SF1">
    <property type="entry name" value="JUNCTIONAL ADHESION MOLECULE A"/>
    <property type="match status" value="1"/>
</dbReference>
<evidence type="ECO:0000256" key="4">
    <source>
        <dbReference type="ARBA" id="ARBA00016608"/>
    </source>
</evidence>
<dbReference type="PROSITE" id="PS50835">
    <property type="entry name" value="IG_LIKE"/>
    <property type="match status" value="2"/>
</dbReference>
<dbReference type="GeneID" id="114869219"/>
<dbReference type="SMART" id="SM00409">
    <property type="entry name" value="IG"/>
    <property type="match status" value="2"/>
</dbReference>
<evidence type="ECO:0000256" key="1">
    <source>
        <dbReference type="ARBA" id="ARBA00004251"/>
    </source>
</evidence>
<evidence type="ECO:0000256" key="16">
    <source>
        <dbReference type="ARBA" id="ARBA00023319"/>
    </source>
</evidence>
<accession>A0A9W2Y9B5</accession>
<keyword evidence="13 19" id="KW-0472">Membrane</keyword>
<dbReference type="Proteomes" id="UP000515150">
    <property type="component" value="Chromosome 14"/>
</dbReference>
<keyword evidence="14" id="KW-1015">Disulfide bond</keyword>
<dbReference type="KEGG" id="bspl:114869219"/>
<dbReference type="InterPro" id="IPR036179">
    <property type="entry name" value="Ig-like_dom_sf"/>
</dbReference>
<keyword evidence="9 20" id="KW-0732">Signal</keyword>
<dbReference type="AlphaFoldDB" id="A0A9W2Y9B5"/>
<evidence type="ECO:0000256" key="10">
    <source>
        <dbReference type="ARBA" id="ARBA00022737"/>
    </source>
</evidence>
<keyword evidence="5" id="KW-0796">Tight junction</keyword>
<dbReference type="InterPro" id="IPR003599">
    <property type="entry name" value="Ig_sub"/>
</dbReference>
<evidence type="ECO:0000256" key="6">
    <source>
        <dbReference type="ARBA" id="ARBA00022475"/>
    </source>
</evidence>
<feature type="signal peptide" evidence="20">
    <location>
        <begin position="1"/>
        <end position="21"/>
    </location>
</feature>
<reference evidence="23" key="1">
    <citation type="submission" date="2025-08" db="UniProtKB">
        <authorList>
            <consortium name="RefSeq"/>
        </authorList>
    </citation>
    <scope>IDENTIFICATION</scope>
</reference>
<dbReference type="Pfam" id="PF13927">
    <property type="entry name" value="Ig_3"/>
    <property type="match status" value="1"/>
</dbReference>
<keyword evidence="11" id="KW-0965">Cell junction</keyword>
<evidence type="ECO:0000256" key="7">
    <source>
        <dbReference type="ARBA" id="ARBA00022553"/>
    </source>
</evidence>
<keyword evidence="10" id="KW-0677">Repeat</keyword>
<evidence type="ECO:0000259" key="21">
    <source>
        <dbReference type="PROSITE" id="PS50835"/>
    </source>
</evidence>
<comment type="similarity">
    <text evidence="3">Belongs to the immunoglobulin superfamily.</text>
</comment>
<feature type="chain" id="PRO_5040933787" description="Junctional adhesion molecule A" evidence="20">
    <location>
        <begin position="22"/>
        <end position="265"/>
    </location>
</feature>
<keyword evidence="16" id="KW-0393">Immunoglobulin domain</keyword>
<dbReference type="InterPro" id="IPR013783">
    <property type="entry name" value="Ig-like_fold"/>
</dbReference>
<dbReference type="RefSeq" id="XP_055370603.1">
    <property type="nucleotide sequence ID" value="XM_055514628.1"/>
</dbReference>
<dbReference type="GO" id="GO:0050892">
    <property type="term" value="P:intestinal absorption"/>
    <property type="evidence" value="ECO:0007669"/>
    <property type="project" value="TreeGrafter"/>
</dbReference>
<dbReference type="GO" id="GO:0005886">
    <property type="term" value="C:plasma membrane"/>
    <property type="evidence" value="ECO:0007669"/>
    <property type="project" value="UniProtKB-SubCell"/>
</dbReference>
<name>A0A9W2Y9B5_BETSP</name>
<evidence type="ECO:0000256" key="8">
    <source>
        <dbReference type="ARBA" id="ARBA00022692"/>
    </source>
</evidence>
<evidence type="ECO:0000256" key="5">
    <source>
        <dbReference type="ARBA" id="ARBA00022427"/>
    </source>
</evidence>
<sequence length="265" mass="28886">MFVRELVSVALFFVTATSVSGYSVTTDTPNVRVKENQGADLSCTYSADFGSNPRIEWKFQNLKGSQTYVVFDGKPTGSYANRVSLYHGNLRFNSMTRQDNGRYDCEVYGGGQFAEATVQVVVEVAPSPPMCKVPSSVITGTMAVLSCHDPDASPPPTYTWYKGNTPLPADPNSIDAFKNTTYKLNVQSGKLEFPSAAKTDSAQYYCQVSNGVGTPQSCKAMMMEVRDVNTGGIVAGVIVFLLLLLLLGLAIWFAYKRGYIPSPKR</sequence>
<comment type="subcellular location">
    <subcellularLocation>
        <location evidence="2">Cell junction</location>
        <location evidence="2">Tight junction</location>
    </subcellularLocation>
    <subcellularLocation>
        <location evidence="1">Cell membrane</location>
        <topology evidence="1">Single-pass type I membrane protein</topology>
    </subcellularLocation>
</comment>
<evidence type="ECO:0000256" key="11">
    <source>
        <dbReference type="ARBA" id="ARBA00022949"/>
    </source>
</evidence>
<dbReference type="InterPro" id="IPR042456">
    <property type="entry name" value="F11R"/>
</dbReference>
<protein>
    <recommendedName>
        <fullName evidence="4">Junctional adhesion molecule A</fullName>
    </recommendedName>
    <alternativeName>
        <fullName evidence="17">Junctional adhesion molecule 1</fullName>
    </alternativeName>
</protein>
<dbReference type="Pfam" id="PF07686">
    <property type="entry name" value="V-set"/>
    <property type="match status" value="1"/>
</dbReference>
<evidence type="ECO:0000256" key="17">
    <source>
        <dbReference type="ARBA" id="ARBA00030590"/>
    </source>
</evidence>
<dbReference type="GO" id="GO:0090557">
    <property type="term" value="P:establishment of endothelial intestinal barrier"/>
    <property type="evidence" value="ECO:0007669"/>
    <property type="project" value="TreeGrafter"/>
</dbReference>
<keyword evidence="6" id="KW-1003">Cell membrane</keyword>
<evidence type="ECO:0000256" key="18">
    <source>
        <dbReference type="ARBA" id="ARBA00046718"/>
    </source>
</evidence>
<evidence type="ECO:0000256" key="19">
    <source>
        <dbReference type="SAM" id="Phobius"/>
    </source>
</evidence>
<keyword evidence="15" id="KW-0325">Glycoprotein</keyword>
<evidence type="ECO:0000256" key="3">
    <source>
        <dbReference type="ARBA" id="ARBA00008637"/>
    </source>
</evidence>
<dbReference type="InterPro" id="IPR007110">
    <property type="entry name" value="Ig-like_dom"/>
</dbReference>
<comment type="subunit">
    <text evidence="18">Interacts with the ninth PDZ domain of MPDZ. Interacts with the first PDZ domain of PARD3. The association between PARD3 and PARD6B probably disrupts this interaction. Interacts with ITGAL (via I-domain). Interacts with CD151.</text>
</comment>
<gene>
    <name evidence="23" type="primary">f11r.1</name>
</gene>
<dbReference type="GO" id="GO:0090559">
    <property type="term" value="P:regulation of membrane permeability"/>
    <property type="evidence" value="ECO:0007669"/>
    <property type="project" value="TreeGrafter"/>
</dbReference>
<dbReference type="InterPro" id="IPR003598">
    <property type="entry name" value="Ig_sub2"/>
</dbReference>
<dbReference type="InterPro" id="IPR013106">
    <property type="entry name" value="Ig_V-set"/>
</dbReference>
<feature type="domain" description="Ig-like" evidence="21">
    <location>
        <begin position="128"/>
        <end position="222"/>
    </location>
</feature>